<dbReference type="InterPro" id="IPR010001">
    <property type="entry name" value="BofA"/>
</dbReference>
<proteinExistence type="predicted"/>
<comment type="caution">
    <text evidence="2">The sequence shown here is derived from an EMBL/GenBank/DDBJ whole genome shotgun (WGS) entry which is preliminary data.</text>
</comment>
<evidence type="ECO:0000313" key="3">
    <source>
        <dbReference type="Proteomes" id="UP000031972"/>
    </source>
</evidence>
<keyword evidence="1" id="KW-0812">Transmembrane</keyword>
<keyword evidence="3" id="KW-1185">Reference proteome</keyword>
<dbReference type="Pfam" id="PF07441">
    <property type="entry name" value="BofA"/>
    <property type="match status" value="1"/>
</dbReference>
<accession>A0A0C2SFE3</accession>
<dbReference type="NCBIfam" id="TIGR02862">
    <property type="entry name" value="spore_BofA"/>
    <property type="match status" value="1"/>
</dbReference>
<keyword evidence="1" id="KW-1133">Transmembrane helix</keyword>
<dbReference type="EMBL" id="JXRR01000003">
    <property type="protein sequence ID" value="KIL52629.1"/>
    <property type="molecule type" value="Genomic_DNA"/>
</dbReference>
<evidence type="ECO:0000256" key="1">
    <source>
        <dbReference type="SAM" id="Phobius"/>
    </source>
</evidence>
<protein>
    <recommendedName>
        <fullName evidence="4">Pro-sigmaK processing inhibitor BofA</fullName>
    </recommendedName>
</protein>
<dbReference type="OrthoDB" id="2692225at2"/>
<dbReference type="Proteomes" id="UP000031972">
    <property type="component" value="Unassembled WGS sequence"/>
</dbReference>
<evidence type="ECO:0008006" key="4">
    <source>
        <dbReference type="Google" id="ProtNLM"/>
    </source>
</evidence>
<dbReference type="AlphaFoldDB" id="A0A0C2SFE3"/>
<gene>
    <name evidence="2" type="ORF">KR50_05580</name>
</gene>
<dbReference type="PATRIC" id="fig|220754.4.peg.569"/>
<feature type="transmembrane region" description="Helical" evidence="1">
    <location>
        <begin position="61"/>
        <end position="81"/>
    </location>
</feature>
<name>A0A0C2SFE3_9BACL</name>
<reference evidence="2 3" key="1">
    <citation type="submission" date="2015-01" db="EMBL/GenBank/DDBJ databases">
        <title>Jeotgalibacillus campisalis genome sequencing.</title>
        <authorList>
            <person name="Goh K.M."/>
            <person name="Chan K.-G."/>
            <person name="Yaakop A.S."/>
            <person name="Ee R."/>
            <person name="Gan H.M."/>
            <person name="Chan C.S."/>
        </authorList>
    </citation>
    <scope>NUCLEOTIDE SEQUENCE [LARGE SCALE GENOMIC DNA]</scope>
    <source>
        <strain evidence="2 3">SF-57</strain>
    </source>
</reference>
<sequence>MIWLWGAGTLLLATLLVAFGVQPFFKWVWRFCTKWVIGLALLFILNRYGQAYGWYVPMNPVTTGIAGILGIPGTIALVYLYKGNSY</sequence>
<organism evidence="2 3">
    <name type="scientific">Jeotgalibacillus campisalis</name>
    <dbReference type="NCBI Taxonomy" id="220754"/>
    <lineage>
        <taxon>Bacteria</taxon>
        <taxon>Bacillati</taxon>
        <taxon>Bacillota</taxon>
        <taxon>Bacilli</taxon>
        <taxon>Bacillales</taxon>
        <taxon>Caryophanaceae</taxon>
        <taxon>Jeotgalibacillus</taxon>
    </lineage>
</organism>
<feature type="transmembrane region" description="Helical" evidence="1">
    <location>
        <begin position="28"/>
        <end position="49"/>
    </location>
</feature>
<keyword evidence="1" id="KW-0472">Membrane</keyword>
<dbReference type="RefSeq" id="WP_041054528.1">
    <property type="nucleotide sequence ID" value="NZ_JXRR01000003.1"/>
</dbReference>
<evidence type="ECO:0000313" key="2">
    <source>
        <dbReference type="EMBL" id="KIL52629.1"/>
    </source>
</evidence>